<dbReference type="PRINTS" id="PR00455">
    <property type="entry name" value="HTHTETR"/>
</dbReference>
<dbReference type="Gene3D" id="1.10.357.10">
    <property type="entry name" value="Tetracycline Repressor, domain 2"/>
    <property type="match status" value="1"/>
</dbReference>
<accession>A0A1R3T6L6</accession>
<dbReference type="RefSeq" id="WP_076930853.1">
    <property type="nucleotide sequence ID" value="NZ_LT605205.1"/>
</dbReference>
<dbReference type="KEGG" id="psac:PSM36_2133"/>
<dbReference type="InterPro" id="IPR009057">
    <property type="entry name" value="Homeodomain-like_sf"/>
</dbReference>
<dbReference type="PROSITE" id="PS50977">
    <property type="entry name" value="HTH_TETR_2"/>
    <property type="match status" value="1"/>
</dbReference>
<keyword evidence="1 2" id="KW-0238">DNA-binding</keyword>
<organism evidence="4 5">
    <name type="scientific">Proteiniphilum saccharofermentans</name>
    <dbReference type="NCBI Taxonomy" id="1642647"/>
    <lineage>
        <taxon>Bacteria</taxon>
        <taxon>Pseudomonadati</taxon>
        <taxon>Bacteroidota</taxon>
        <taxon>Bacteroidia</taxon>
        <taxon>Bacteroidales</taxon>
        <taxon>Dysgonomonadaceae</taxon>
        <taxon>Proteiniphilum</taxon>
    </lineage>
</organism>
<dbReference type="Proteomes" id="UP000187464">
    <property type="component" value="Chromosome I"/>
</dbReference>
<evidence type="ECO:0000313" key="5">
    <source>
        <dbReference type="Proteomes" id="UP000187464"/>
    </source>
</evidence>
<dbReference type="InterPro" id="IPR050624">
    <property type="entry name" value="HTH-type_Tx_Regulator"/>
</dbReference>
<evidence type="ECO:0000259" key="3">
    <source>
        <dbReference type="PROSITE" id="PS50977"/>
    </source>
</evidence>
<dbReference type="InterPro" id="IPR001647">
    <property type="entry name" value="HTH_TetR"/>
</dbReference>
<dbReference type="AlphaFoldDB" id="A0A1R3T6L6"/>
<protein>
    <submittedName>
        <fullName evidence="4">DNA-binding transcriptional regulator, AcrR</fullName>
    </submittedName>
</protein>
<dbReference type="Pfam" id="PF00440">
    <property type="entry name" value="TetR_N"/>
    <property type="match status" value="1"/>
</dbReference>
<dbReference type="STRING" id="1642647.PSM36_2133"/>
<proteinExistence type="predicted"/>
<name>A0A1R3T6L6_9BACT</name>
<sequence>MLRERIIQQATTLFGLHGIKNISMDDLASSLGISKRTIYKNFKNKEDILKNCILVSQEDRNHRVIEIMSQSENIIDGCLQIINHYKYARLPVAIFWEDIYKYYPETYQYILEDAEKSNIYLKRLLKEGIEDNYFRKNLHFDETVFMLDISTCIVIYGIYSVRVSLSRTDMIFNIMVNMLRGISTDKGIEIVDKYIADLPHSNN</sequence>
<evidence type="ECO:0000256" key="1">
    <source>
        <dbReference type="ARBA" id="ARBA00023125"/>
    </source>
</evidence>
<feature type="DNA-binding region" description="H-T-H motif" evidence="2">
    <location>
        <begin position="23"/>
        <end position="42"/>
    </location>
</feature>
<feature type="domain" description="HTH tetR-type" evidence="3">
    <location>
        <begin position="1"/>
        <end position="60"/>
    </location>
</feature>
<dbReference type="PANTHER" id="PTHR43479">
    <property type="entry name" value="ACREF/ENVCD OPERON REPRESSOR-RELATED"/>
    <property type="match status" value="1"/>
</dbReference>
<reference evidence="4 5" key="1">
    <citation type="submission" date="2016-08" db="EMBL/GenBank/DDBJ databases">
        <authorList>
            <person name="Seilhamer J.J."/>
        </authorList>
    </citation>
    <scope>NUCLEOTIDE SEQUENCE [LARGE SCALE GENOMIC DNA]</scope>
    <source>
        <strain evidence="4">M3/6</strain>
    </source>
</reference>
<evidence type="ECO:0000313" key="4">
    <source>
        <dbReference type="EMBL" id="SCD20938.1"/>
    </source>
</evidence>
<keyword evidence="5" id="KW-1185">Reference proteome</keyword>
<dbReference type="PANTHER" id="PTHR43479:SF11">
    <property type="entry name" value="ACREF_ENVCD OPERON REPRESSOR-RELATED"/>
    <property type="match status" value="1"/>
</dbReference>
<dbReference type="SUPFAM" id="SSF46689">
    <property type="entry name" value="Homeodomain-like"/>
    <property type="match status" value="1"/>
</dbReference>
<evidence type="ECO:0000256" key="2">
    <source>
        <dbReference type="PROSITE-ProRule" id="PRU00335"/>
    </source>
</evidence>
<gene>
    <name evidence="4" type="ORF">PSM36_2133</name>
</gene>
<dbReference type="GO" id="GO:0003677">
    <property type="term" value="F:DNA binding"/>
    <property type="evidence" value="ECO:0007669"/>
    <property type="project" value="UniProtKB-UniRule"/>
</dbReference>
<dbReference type="EMBL" id="LT605205">
    <property type="protein sequence ID" value="SCD20938.1"/>
    <property type="molecule type" value="Genomic_DNA"/>
</dbReference>